<dbReference type="InterPro" id="IPR013324">
    <property type="entry name" value="RNA_pol_sigma_r3/r4-like"/>
</dbReference>
<evidence type="ECO:0000313" key="9">
    <source>
        <dbReference type="EMBL" id="GAA0232698.1"/>
    </source>
</evidence>
<evidence type="ECO:0000259" key="6">
    <source>
        <dbReference type="Pfam" id="PF04542"/>
    </source>
</evidence>
<sequence length="315" mass="33956">MAEVFPDDDLAPALAGDEAAFGRLVRPLQPELRAHCYRMLGSVHDADDALQDVLVRAWRGLARFERRSSLRTWLYTVATRVCLDALAHRARRVLPVDLGPAADHPITTDTPATDVAWLTPFPGPDGAAEQREAVRLAFVAACQHLPGNQRAALLLFDVLGFTVAEIATMMDTTVASVNSALQRARARTPLPAARPADDARLRRTVDGFAGALERGDADAFVALLTADVTWSMPPLPHWYAGRAAVGAFAAAVPMARCGSWRHAPTWANGGPAVASYLADTPSGPYRPWSVNVFDFDGDRIAAITSFIGEGYFEAL</sequence>
<dbReference type="Gene3D" id="3.10.450.50">
    <property type="match status" value="1"/>
</dbReference>
<feature type="domain" description="RNA polymerase sigma-70 region 2" evidence="6">
    <location>
        <begin position="24"/>
        <end position="91"/>
    </location>
</feature>
<dbReference type="CDD" id="cd06171">
    <property type="entry name" value="Sigma70_r4"/>
    <property type="match status" value="1"/>
</dbReference>
<reference evidence="9 10" key="1">
    <citation type="journal article" date="2019" name="Int. J. Syst. Evol. Microbiol.">
        <title>The Global Catalogue of Microorganisms (GCM) 10K type strain sequencing project: providing services to taxonomists for standard genome sequencing and annotation.</title>
        <authorList>
            <consortium name="The Broad Institute Genomics Platform"/>
            <consortium name="The Broad Institute Genome Sequencing Center for Infectious Disease"/>
            <person name="Wu L."/>
            <person name="Ma J."/>
        </authorList>
    </citation>
    <scope>NUCLEOTIDE SEQUENCE [LARGE SCALE GENOMIC DNA]</scope>
    <source>
        <strain evidence="9 10">JCM 10425</strain>
    </source>
</reference>
<dbReference type="InterPro" id="IPR013249">
    <property type="entry name" value="RNA_pol_sigma70_r4_t2"/>
</dbReference>
<evidence type="ECO:0000259" key="7">
    <source>
        <dbReference type="Pfam" id="PF08281"/>
    </source>
</evidence>
<dbReference type="InterPro" id="IPR007627">
    <property type="entry name" value="RNA_pol_sigma70_r2"/>
</dbReference>
<keyword evidence="10" id="KW-1185">Reference proteome</keyword>
<organism evidence="9 10">
    <name type="scientific">Cryptosporangium japonicum</name>
    <dbReference type="NCBI Taxonomy" id="80872"/>
    <lineage>
        <taxon>Bacteria</taxon>
        <taxon>Bacillati</taxon>
        <taxon>Actinomycetota</taxon>
        <taxon>Actinomycetes</taxon>
        <taxon>Cryptosporangiales</taxon>
        <taxon>Cryptosporangiaceae</taxon>
        <taxon>Cryptosporangium</taxon>
    </lineage>
</organism>
<comment type="caution">
    <text evidence="9">The sequence shown here is derived from an EMBL/GenBank/DDBJ whole genome shotgun (WGS) entry which is preliminary data.</text>
</comment>
<evidence type="ECO:0000256" key="5">
    <source>
        <dbReference type="ARBA" id="ARBA00023163"/>
    </source>
</evidence>
<dbReference type="PANTHER" id="PTHR43133:SF65">
    <property type="entry name" value="ECF RNA POLYMERASE SIGMA FACTOR SIGG"/>
    <property type="match status" value="1"/>
</dbReference>
<keyword evidence="4" id="KW-0731">Sigma factor</keyword>
<dbReference type="InterPro" id="IPR013325">
    <property type="entry name" value="RNA_pol_sigma_r2"/>
</dbReference>
<feature type="domain" description="SnoaL-like" evidence="8">
    <location>
        <begin position="207"/>
        <end position="302"/>
    </location>
</feature>
<evidence type="ECO:0000256" key="3">
    <source>
        <dbReference type="ARBA" id="ARBA00023015"/>
    </source>
</evidence>
<dbReference type="SUPFAM" id="SSF88659">
    <property type="entry name" value="Sigma3 and sigma4 domains of RNA polymerase sigma factors"/>
    <property type="match status" value="1"/>
</dbReference>
<comment type="subunit">
    <text evidence="2">Interacts transiently with the RNA polymerase catalytic core formed by RpoA, RpoB, RpoC and RpoZ (2 alpha, 1 beta, 1 beta' and 1 omega subunit) to form the RNA polymerase holoenzyme that can initiate transcription.</text>
</comment>
<dbReference type="RefSeq" id="WP_344648233.1">
    <property type="nucleotide sequence ID" value="NZ_BAAAGX010000007.1"/>
</dbReference>
<dbReference type="Pfam" id="PF12680">
    <property type="entry name" value="SnoaL_2"/>
    <property type="match status" value="1"/>
</dbReference>
<accession>A0ABN0TXI5</accession>
<evidence type="ECO:0000259" key="8">
    <source>
        <dbReference type="Pfam" id="PF12680"/>
    </source>
</evidence>
<dbReference type="Gene3D" id="1.10.1740.10">
    <property type="match status" value="1"/>
</dbReference>
<dbReference type="EMBL" id="BAAAGX010000007">
    <property type="protein sequence ID" value="GAA0232698.1"/>
    <property type="molecule type" value="Genomic_DNA"/>
</dbReference>
<dbReference type="Pfam" id="PF08281">
    <property type="entry name" value="Sigma70_r4_2"/>
    <property type="match status" value="1"/>
</dbReference>
<evidence type="ECO:0000256" key="2">
    <source>
        <dbReference type="ARBA" id="ARBA00011344"/>
    </source>
</evidence>
<evidence type="ECO:0000256" key="1">
    <source>
        <dbReference type="ARBA" id="ARBA00010641"/>
    </source>
</evidence>
<comment type="similarity">
    <text evidence="1">Belongs to the sigma-70 factor family. ECF subfamily.</text>
</comment>
<dbReference type="NCBIfam" id="NF006089">
    <property type="entry name" value="PRK08241.1"/>
    <property type="match status" value="1"/>
</dbReference>
<dbReference type="InterPro" id="IPR014305">
    <property type="entry name" value="RNA_pol_sigma-G_actinobac"/>
</dbReference>
<name>A0ABN0TXI5_9ACTN</name>
<evidence type="ECO:0000256" key="4">
    <source>
        <dbReference type="ARBA" id="ARBA00023082"/>
    </source>
</evidence>
<dbReference type="InterPro" id="IPR037401">
    <property type="entry name" value="SnoaL-like"/>
</dbReference>
<dbReference type="NCBIfam" id="TIGR02960">
    <property type="entry name" value="SigX5"/>
    <property type="match status" value="1"/>
</dbReference>
<dbReference type="NCBIfam" id="TIGR02937">
    <property type="entry name" value="sigma70-ECF"/>
    <property type="match status" value="1"/>
</dbReference>
<dbReference type="InterPro" id="IPR039425">
    <property type="entry name" value="RNA_pol_sigma-70-like"/>
</dbReference>
<dbReference type="InterPro" id="IPR036388">
    <property type="entry name" value="WH-like_DNA-bd_sf"/>
</dbReference>
<dbReference type="SUPFAM" id="SSF88946">
    <property type="entry name" value="Sigma2 domain of RNA polymerase sigma factors"/>
    <property type="match status" value="1"/>
</dbReference>
<evidence type="ECO:0000313" key="10">
    <source>
        <dbReference type="Proteomes" id="UP001500967"/>
    </source>
</evidence>
<gene>
    <name evidence="9" type="ORF">GCM10009539_17570</name>
</gene>
<dbReference type="InterPro" id="IPR032710">
    <property type="entry name" value="NTF2-like_dom_sf"/>
</dbReference>
<dbReference type="Pfam" id="PF04542">
    <property type="entry name" value="Sigma70_r2"/>
    <property type="match status" value="1"/>
</dbReference>
<feature type="domain" description="RNA polymerase sigma factor 70 region 4 type 2" evidence="7">
    <location>
        <begin position="137"/>
        <end position="187"/>
    </location>
</feature>
<keyword evidence="3" id="KW-0805">Transcription regulation</keyword>
<dbReference type="Gene3D" id="1.10.10.10">
    <property type="entry name" value="Winged helix-like DNA-binding domain superfamily/Winged helix DNA-binding domain"/>
    <property type="match status" value="1"/>
</dbReference>
<protein>
    <submittedName>
        <fullName evidence="9">Sigma-70 family RNA polymerase sigma factor</fullName>
    </submittedName>
</protein>
<dbReference type="InterPro" id="IPR014284">
    <property type="entry name" value="RNA_pol_sigma-70_dom"/>
</dbReference>
<dbReference type="SUPFAM" id="SSF54427">
    <property type="entry name" value="NTF2-like"/>
    <property type="match status" value="1"/>
</dbReference>
<proteinExistence type="inferred from homology"/>
<dbReference type="PANTHER" id="PTHR43133">
    <property type="entry name" value="RNA POLYMERASE ECF-TYPE SIGMA FACTO"/>
    <property type="match status" value="1"/>
</dbReference>
<dbReference type="Proteomes" id="UP001500967">
    <property type="component" value="Unassembled WGS sequence"/>
</dbReference>
<keyword evidence="5" id="KW-0804">Transcription</keyword>